<accession>M0NQP7</accession>
<dbReference type="Proteomes" id="UP000011546">
    <property type="component" value="Unassembled WGS sequence"/>
</dbReference>
<dbReference type="AlphaFoldDB" id="M0NQP7"/>
<evidence type="ECO:0000313" key="1">
    <source>
        <dbReference type="EMBL" id="EMA59938.1"/>
    </source>
</evidence>
<dbReference type="EMBL" id="AOJH01000083">
    <property type="protein sequence ID" value="EMA59938.1"/>
    <property type="molecule type" value="Genomic_DNA"/>
</dbReference>
<sequence>MQSLTVDELSKPGDRINKEFVLNDFTREFVESTFKTRRTWSLSAELFLQVELPAKIPFLGLFREIFLLKTSFENSVNLGEEQLRYKFNEGIAGLDTDICTSHDLFI</sequence>
<name>M0NQP7_9EURY</name>
<organism evidence="1 2">
    <name type="scientific">Halorubrum kocurii JCM 14978</name>
    <dbReference type="NCBI Taxonomy" id="1230456"/>
    <lineage>
        <taxon>Archaea</taxon>
        <taxon>Methanobacteriati</taxon>
        <taxon>Methanobacteriota</taxon>
        <taxon>Stenosarchaea group</taxon>
        <taxon>Halobacteria</taxon>
        <taxon>Halobacteriales</taxon>
        <taxon>Haloferacaceae</taxon>
        <taxon>Halorubrum</taxon>
    </lineage>
</organism>
<gene>
    <name evidence="1" type="ORF">C468_14138</name>
</gene>
<proteinExistence type="predicted"/>
<keyword evidence="2" id="KW-1185">Reference proteome</keyword>
<protein>
    <submittedName>
        <fullName evidence="1">Uncharacterized protein</fullName>
    </submittedName>
</protein>
<reference evidence="1 2" key="1">
    <citation type="journal article" date="2014" name="PLoS Genet.">
        <title>Phylogenetically driven sequencing of extremely halophilic archaea reveals strategies for static and dynamic osmo-response.</title>
        <authorList>
            <person name="Becker E.A."/>
            <person name="Seitzer P.M."/>
            <person name="Tritt A."/>
            <person name="Larsen D."/>
            <person name="Krusor M."/>
            <person name="Yao A.I."/>
            <person name="Wu D."/>
            <person name="Madern D."/>
            <person name="Eisen J.A."/>
            <person name="Darling A.E."/>
            <person name="Facciotti M.T."/>
        </authorList>
    </citation>
    <scope>NUCLEOTIDE SEQUENCE [LARGE SCALE GENOMIC DNA]</scope>
    <source>
        <strain evidence="1 2">JCM 14978</strain>
    </source>
</reference>
<dbReference type="PATRIC" id="fig|1230456.3.peg.2818"/>
<evidence type="ECO:0000313" key="2">
    <source>
        <dbReference type="Proteomes" id="UP000011546"/>
    </source>
</evidence>
<comment type="caution">
    <text evidence="1">The sequence shown here is derived from an EMBL/GenBank/DDBJ whole genome shotgun (WGS) entry which is preliminary data.</text>
</comment>